<evidence type="ECO:0000256" key="3">
    <source>
        <dbReference type="ARBA" id="ARBA00022448"/>
    </source>
</evidence>
<sequence>MDRVSNAGPGSPGSAFGVPEPVVLVRDLRKSFDGQVVLDGISLEVGSGELVSIIGPSGCGKSTLLRCLNFLEVPDSGEVRLAGHGLSRNGGSWRRADEAAAHGLRSQVGMVFQSFNLFPHRTVLDNLMLAPRAVKRTDRVVLERDARALLDKVGLGSVAGRYPATLSGGQQQRAAIARALAMAPRVMLYDEPTSALDPELAEEVLGVMRTLDAEGMTQLVVTHEMRFARAASDRIVFMEAGRIVEIAEPDVLFSSPSDPRTRRFLRQFL</sequence>
<dbReference type="PROSITE" id="PS50893">
    <property type="entry name" value="ABC_TRANSPORTER_2"/>
    <property type="match status" value="1"/>
</dbReference>
<name>A0A6M8HVQ2_9PROT</name>
<dbReference type="PANTHER" id="PTHR43166">
    <property type="entry name" value="AMINO ACID IMPORT ATP-BINDING PROTEIN"/>
    <property type="match status" value="1"/>
</dbReference>
<keyword evidence="6 10" id="KW-0067">ATP-binding</keyword>
<accession>A0A6M8HVQ2</accession>
<dbReference type="Gene3D" id="3.40.50.300">
    <property type="entry name" value="P-loop containing nucleotide triphosphate hydrolases"/>
    <property type="match status" value="1"/>
</dbReference>
<comment type="subcellular location">
    <subcellularLocation>
        <location evidence="1">Cell membrane</location>
        <topology evidence="1">Peripheral membrane protein</topology>
    </subcellularLocation>
</comment>
<dbReference type="Proteomes" id="UP000500767">
    <property type="component" value="Chromosome"/>
</dbReference>
<dbReference type="GO" id="GO:0015424">
    <property type="term" value="F:ABC-type amino acid transporter activity"/>
    <property type="evidence" value="ECO:0007669"/>
    <property type="project" value="InterPro"/>
</dbReference>
<evidence type="ECO:0000256" key="7">
    <source>
        <dbReference type="ARBA" id="ARBA00022970"/>
    </source>
</evidence>
<dbReference type="SUPFAM" id="SSF52540">
    <property type="entry name" value="P-loop containing nucleoside triphosphate hydrolases"/>
    <property type="match status" value="1"/>
</dbReference>
<reference evidence="10 11" key="1">
    <citation type="journal article" date="2014" name="World J. Microbiol. Biotechnol.">
        <title>Biodiversity and physiological characteristics of Antarctic and Arctic lichens-associated bacteria.</title>
        <authorList>
            <person name="Lee Y.M."/>
            <person name="Kim E.H."/>
            <person name="Lee H.K."/>
            <person name="Hong S.G."/>
        </authorList>
    </citation>
    <scope>NUCLEOTIDE SEQUENCE [LARGE SCALE GENOMIC DNA]</scope>
    <source>
        <strain evidence="10 11">PAMC 26569</strain>
    </source>
</reference>
<evidence type="ECO:0000256" key="5">
    <source>
        <dbReference type="ARBA" id="ARBA00022741"/>
    </source>
</evidence>
<gene>
    <name evidence="10" type="ORF">HN018_02310</name>
</gene>
<evidence type="ECO:0000256" key="6">
    <source>
        <dbReference type="ARBA" id="ARBA00022840"/>
    </source>
</evidence>
<dbReference type="KEGG" id="lck:HN018_02310"/>
<keyword evidence="7" id="KW-0029">Amino-acid transport</keyword>
<evidence type="ECO:0000256" key="1">
    <source>
        <dbReference type="ARBA" id="ARBA00004202"/>
    </source>
</evidence>
<dbReference type="InterPro" id="IPR027417">
    <property type="entry name" value="P-loop_NTPase"/>
</dbReference>
<keyword evidence="11" id="KW-1185">Reference proteome</keyword>
<dbReference type="AlphaFoldDB" id="A0A6M8HVQ2"/>
<protein>
    <submittedName>
        <fullName evidence="10">Amino acid ABC transporter ATP-binding protein</fullName>
    </submittedName>
</protein>
<evidence type="ECO:0000313" key="10">
    <source>
        <dbReference type="EMBL" id="QKE92380.1"/>
    </source>
</evidence>
<organism evidence="10 11">
    <name type="scientific">Lichenicola cladoniae</name>
    <dbReference type="NCBI Taxonomy" id="1484109"/>
    <lineage>
        <taxon>Bacteria</taxon>
        <taxon>Pseudomonadati</taxon>
        <taxon>Pseudomonadota</taxon>
        <taxon>Alphaproteobacteria</taxon>
        <taxon>Acetobacterales</taxon>
        <taxon>Acetobacteraceae</taxon>
        <taxon>Lichenicola</taxon>
    </lineage>
</organism>
<dbReference type="SMART" id="SM00382">
    <property type="entry name" value="AAA"/>
    <property type="match status" value="1"/>
</dbReference>
<evidence type="ECO:0000313" key="11">
    <source>
        <dbReference type="Proteomes" id="UP000500767"/>
    </source>
</evidence>
<dbReference type="InterPro" id="IPR017871">
    <property type="entry name" value="ABC_transporter-like_CS"/>
</dbReference>
<keyword evidence="8" id="KW-0472">Membrane</keyword>
<evidence type="ECO:0000259" key="9">
    <source>
        <dbReference type="PROSITE" id="PS50893"/>
    </source>
</evidence>
<feature type="domain" description="ABC transporter" evidence="9">
    <location>
        <begin position="23"/>
        <end position="265"/>
    </location>
</feature>
<dbReference type="GO" id="GO:0016887">
    <property type="term" value="F:ATP hydrolysis activity"/>
    <property type="evidence" value="ECO:0007669"/>
    <property type="project" value="InterPro"/>
</dbReference>
<dbReference type="PANTHER" id="PTHR43166:SF9">
    <property type="entry name" value="GLUTAMATE_ASPARTATE IMPORT ATP-BINDING PROTEIN GLTL"/>
    <property type="match status" value="1"/>
</dbReference>
<dbReference type="PIRSF" id="PIRSF039085">
    <property type="entry name" value="ABC_ATPase_HisP"/>
    <property type="match status" value="1"/>
</dbReference>
<dbReference type="InterPro" id="IPR050086">
    <property type="entry name" value="MetN_ABC_transporter-like"/>
</dbReference>
<dbReference type="GO" id="GO:0005524">
    <property type="term" value="F:ATP binding"/>
    <property type="evidence" value="ECO:0007669"/>
    <property type="project" value="UniProtKB-KW"/>
</dbReference>
<comment type="similarity">
    <text evidence="2">Belongs to the ABC transporter superfamily.</text>
</comment>
<dbReference type="GO" id="GO:0005886">
    <property type="term" value="C:plasma membrane"/>
    <property type="evidence" value="ECO:0007669"/>
    <property type="project" value="UniProtKB-SubCell"/>
</dbReference>
<proteinExistence type="inferred from homology"/>
<dbReference type="InterPro" id="IPR003593">
    <property type="entry name" value="AAA+_ATPase"/>
</dbReference>
<evidence type="ECO:0000256" key="2">
    <source>
        <dbReference type="ARBA" id="ARBA00005417"/>
    </source>
</evidence>
<dbReference type="PROSITE" id="PS00211">
    <property type="entry name" value="ABC_TRANSPORTER_1"/>
    <property type="match status" value="1"/>
</dbReference>
<evidence type="ECO:0000256" key="8">
    <source>
        <dbReference type="ARBA" id="ARBA00023136"/>
    </source>
</evidence>
<dbReference type="Pfam" id="PF00005">
    <property type="entry name" value="ABC_tran"/>
    <property type="match status" value="1"/>
</dbReference>
<keyword evidence="3" id="KW-0813">Transport</keyword>
<keyword evidence="4" id="KW-1003">Cell membrane</keyword>
<dbReference type="InterPro" id="IPR030679">
    <property type="entry name" value="ABC_ATPase_HisP-typ"/>
</dbReference>
<dbReference type="EMBL" id="CP053708">
    <property type="protein sequence ID" value="QKE92380.1"/>
    <property type="molecule type" value="Genomic_DNA"/>
</dbReference>
<dbReference type="InterPro" id="IPR003439">
    <property type="entry name" value="ABC_transporter-like_ATP-bd"/>
</dbReference>
<evidence type="ECO:0000256" key="4">
    <source>
        <dbReference type="ARBA" id="ARBA00022475"/>
    </source>
</evidence>
<keyword evidence="5" id="KW-0547">Nucleotide-binding</keyword>